<proteinExistence type="predicted"/>
<gene>
    <name evidence="2" type="ORF">BN1047_04285</name>
</gene>
<accession>A0AAV2WR34</accession>
<dbReference type="EMBL" id="LK021340">
    <property type="protein sequence ID" value="CDQ46378.1"/>
    <property type="molecule type" value="Genomic_DNA"/>
</dbReference>
<evidence type="ECO:0000313" key="3">
    <source>
        <dbReference type="Proteomes" id="UP000028864"/>
    </source>
</evidence>
<dbReference type="InterPro" id="IPR011646">
    <property type="entry name" value="KAP_P-loop"/>
</dbReference>
<evidence type="ECO:0000259" key="1">
    <source>
        <dbReference type="Pfam" id="PF07693"/>
    </source>
</evidence>
<dbReference type="Proteomes" id="UP000028864">
    <property type="component" value="Unassembled WGS sequence"/>
</dbReference>
<dbReference type="InterPro" id="IPR027417">
    <property type="entry name" value="P-loop_NTPase"/>
</dbReference>
<dbReference type="SUPFAM" id="SSF52540">
    <property type="entry name" value="P-loop containing nucleoside triphosphate hydrolases"/>
    <property type="match status" value="1"/>
</dbReference>
<dbReference type="InterPro" id="IPR052754">
    <property type="entry name" value="NTPase_KAP_P-loop"/>
</dbReference>
<dbReference type="PANTHER" id="PTHR22674">
    <property type="entry name" value="NTPASE, KAP FAMILY P-LOOP DOMAIN-CONTAINING 1"/>
    <property type="match status" value="1"/>
</dbReference>
<dbReference type="AlphaFoldDB" id="A0AAV2WR34"/>
<name>A0AAV2WR34_MYCNE</name>
<reference evidence="2" key="2">
    <citation type="submission" date="2015-09" db="EMBL/GenBank/DDBJ databases">
        <title>Draft genome sequence of Mycobacterium neoaurum DSM 44074.</title>
        <authorList>
            <person name="Croce O."/>
            <person name="Robert C."/>
            <person name="Raoult D."/>
            <person name="Drancourt M."/>
        </authorList>
    </citation>
    <scope>NUCLEOTIDE SEQUENCE</scope>
    <source>
        <strain evidence="2">DSM 44074</strain>
    </source>
</reference>
<organism evidence="2 3">
    <name type="scientific">Mycolicibacterium neoaurum</name>
    <name type="common">Mycobacterium neoaurum</name>
    <dbReference type="NCBI Taxonomy" id="1795"/>
    <lineage>
        <taxon>Bacteria</taxon>
        <taxon>Bacillati</taxon>
        <taxon>Actinomycetota</taxon>
        <taxon>Actinomycetes</taxon>
        <taxon>Mycobacteriales</taxon>
        <taxon>Mycobacteriaceae</taxon>
        <taxon>Mycolicibacterium</taxon>
    </lineage>
</organism>
<protein>
    <submittedName>
        <fullName evidence="2">P-loop ATPase</fullName>
    </submittedName>
</protein>
<dbReference type="Gene3D" id="3.40.50.300">
    <property type="entry name" value="P-loop containing nucleotide triphosphate hydrolases"/>
    <property type="match status" value="1"/>
</dbReference>
<sequence>MVYSLAGPWGSGKTSVLNMVSHFLEQDSGGDWAVVDFVPWAANDVSAITDEFFQAIAAAMPRNTKKGRKAAGQLLAMAPVAAAAAKAAAKSAIESKLGEGAVKNVADAIAESLADRAGDVTFEMDPFQERFEKLSATIQKAGVNVLVVVDDIDRLQPDELLSVLKAVRLLGRFDRVHYLLSFDAETVLDVLAQSDLAKGMRTRANQYMEKIVQYPFVLPPLQDSYFVGEFALALEAVAELHGLSRSYPGTGQNDPLVRLADLVAGAEDNTLTLRAVYRLASQVDMLLTLVGSEEDHGDPISAAEIDFDDAVLITHLRLRFEGLYRKLPAWSKELTGEPPAMFYLGSNNRELTRDEWVDRITTEMTAAGDTPPGANAQGVASLMTAMFPRVGATFLMEGDNRPARIHNRDYFDRYFLFDVPANDIRDARVRREILQIAKTGALPSDSLIVQHLDDFSRNGVMRRKVLANISLFSDATSINAASAAHQLMRKLTDADWDLAGWGFIIYAMLAQAITKADSQKDASGLVDKFVDDFGVWAGASVLLRPWEASPGIDRSVVLAACDNLRDQVVAICKRDLESDVWAAGDATLQTVLSFYNYLDAAALEQVRAVAQSLIATGVKPHELAGRFITIDQSGSRIQYGHGSYLKWFSTIVPDEQWDLDNIPEFDDEQVSDTDPSLENRIKLAANELRRFLEGRSVLT</sequence>
<dbReference type="Pfam" id="PF07693">
    <property type="entry name" value="KAP_NTPase"/>
    <property type="match status" value="1"/>
</dbReference>
<evidence type="ECO:0000313" key="2">
    <source>
        <dbReference type="EMBL" id="CDQ46378.1"/>
    </source>
</evidence>
<reference evidence="2" key="1">
    <citation type="submission" date="2014-05" db="EMBL/GenBank/DDBJ databases">
        <authorList>
            <person name="Urmite Genomes"/>
        </authorList>
    </citation>
    <scope>NUCLEOTIDE SEQUENCE</scope>
    <source>
        <strain evidence="2">DSM 44074</strain>
    </source>
</reference>
<feature type="domain" description="KAP NTPase" evidence="1">
    <location>
        <begin position="3"/>
        <end position="287"/>
    </location>
</feature>
<dbReference type="PANTHER" id="PTHR22674:SF6">
    <property type="entry name" value="NTPASE KAP FAMILY P-LOOP DOMAIN-CONTAINING PROTEIN 1"/>
    <property type="match status" value="1"/>
</dbReference>